<accession>A0A7K0CV86</accession>
<feature type="transmembrane region" description="Helical" evidence="1">
    <location>
        <begin position="112"/>
        <end position="134"/>
    </location>
</feature>
<dbReference type="InterPro" id="IPR011047">
    <property type="entry name" value="Quinoprotein_ADH-like_sf"/>
</dbReference>
<organism evidence="2 3">
    <name type="scientific">Nocardia macrotermitis</name>
    <dbReference type="NCBI Taxonomy" id="2585198"/>
    <lineage>
        <taxon>Bacteria</taxon>
        <taxon>Bacillati</taxon>
        <taxon>Actinomycetota</taxon>
        <taxon>Actinomycetes</taxon>
        <taxon>Mycobacteriales</taxon>
        <taxon>Nocardiaceae</taxon>
        <taxon>Nocardia</taxon>
    </lineage>
</organism>
<dbReference type="Gene3D" id="2.130.10.10">
    <property type="entry name" value="YVTN repeat-like/Quinoprotein amine dehydrogenase"/>
    <property type="match status" value="1"/>
</dbReference>
<evidence type="ECO:0000313" key="3">
    <source>
        <dbReference type="Proteomes" id="UP000438448"/>
    </source>
</evidence>
<evidence type="ECO:0000256" key="1">
    <source>
        <dbReference type="SAM" id="Phobius"/>
    </source>
</evidence>
<proteinExistence type="predicted"/>
<protein>
    <submittedName>
        <fullName evidence="2">Uncharacterized protein</fullName>
    </submittedName>
</protein>
<dbReference type="Proteomes" id="UP000438448">
    <property type="component" value="Unassembled WGS sequence"/>
</dbReference>
<comment type="caution">
    <text evidence="2">The sequence shown here is derived from an EMBL/GenBank/DDBJ whole genome shotgun (WGS) entry which is preliminary data.</text>
</comment>
<reference evidence="2 3" key="1">
    <citation type="submission" date="2019-10" db="EMBL/GenBank/DDBJ databases">
        <title>Nocardia macrotermitis sp. nov. and Nocardia aurantia sp. nov., isolated from the gut of fungus growing-termite Macrotermes natalensis.</title>
        <authorList>
            <person name="Benndorf R."/>
            <person name="Schwitalla J."/>
            <person name="Martin K."/>
            <person name="De Beer W."/>
            <person name="Kaster A.-K."/>
            <person name="Vollmers J."/>
            <person name="Poulsen M."/>
            <person name="Beemelmanns C."/>
        </authorList>
    </citation>
    <scope>NUCLEOTIDE SEQUENCE [LARGE SCALE GENOMIC DNA]</scope>
    <source>
        <strain evidence="2 3">RB20</strain>
    </source>
</reference>
<feature type="transmembrane region" description="Helical" evidence="1">
    <location>
        <begin position="79"/>
        <end position="100"/>
    </location>
</feature>
<feature type="transmembrane region" description="Helical" evidence="1">
    <location>
        <begin position="154"/>
        <end position="177"/>
    </location>
</feature>
<keyword evidence="3" id="KW-1185">Reference proteome</keyword>
<keyword evidence="1" id="KW-1133">Transmembrane helix</keyword>
<dbReference type="SUPFAM" id="SSF50998">
    <property type="entry name" value="Quinoprotein alcohol dehydrogenase-like"/>
    <property type="match status" value="1"/>
</dbReference>
<dbReference type="AlphaFoldDB" id="A0A7K0CV86"/>
<gene>
    <name evidence="2" type="ORF">NRB20_04840</name>
</gene>
<name>A0A7K0CV86_9NOCA</name>
<feature type="transmembrane region" description="Helical" evidence="1">
    <location>
        <begin position="189"/>
        <end position="208"/>
    </location>
</feature>
<dbReference type="InterPro" id="IPR015943">
    <property type="entry name" value="WD40/YVTN_repeat-like_dom_sf"/>
</dbReference>
<dbReference type="EMBL" id="WEGK01000001">
    <property type="protein sequence ID" value="MQY17420.1"/>
    <property type="molecule type" value="Genomic_DNA"/>
</dbReference>
<feature type="transmembrane region" description="Helical" evidence="1">
    <location>
        <begin position="25"/>
        <end position="50"/>
    </location>
</feature>
<sequence length="632" mass="67860">MTGDETRREALVVTSGGKSSRLLDWGVRVAVGAAGIGAGLLVGGVGLAIYSLGFASDRPGDRAYFFRRQAEVDADGLSIRYAITALVVGALVVAAVVIAVKRPQLRWPWKDRAGPAVAFMFLGGVAVLPIMALTSHLAQRYAVIRWQYPLFESLPTAIGAGVLVVAATILSAGVLRWPQHVRVVSVRSYGVLAAVGLLISVAVTVVAVRAGDDDVRVDHTTASVVAVAPVPSRLGSVRYRIQAKATDTAFGVAAMDVVPGGAGFVAAAGPGLTAYDGVTGKPRWHYLRIQPDNMPADADAVRYSPDSLHSLDNGTVVIAHWEWLGWQAFDAMTGRILWKNSDFTHDYDAVSLQVGEYSWPRTTPEPLIGSDDTRVMRYDARTGARMWSATVDPSECADSKAQTAITDTSIYRVTRCQEGNKRWVQVDEIDSATGTVVHTRTLGKDTGLPEEGGALLSSIANTVVISWFPANASDFDKLVLTGPHQLTTASVTSMLHTPEVVASSLDNTQQVKTDRRTPNDAEPYVLVATATGAQLYRLPGFINNRQEYRTDVIFLEHELIQVTNYTGPRERAEKYVHVRSWSRVDGHPLADHQLGEVDAEGNCIPRAIAVPGGVLAFCHEPAAEIVGFSSGA</sequence>
<keyword evidence="1" id="KW-0812">Transmembrane</keyword>
<evidence type="ECO:0000313" key="2">
    <source>
        <dbReference type="EMBL" id="MQY17420.1"/>
    </source>
</evidence>
<keyword evidence="1" id="KW-0472">Membrane</keyword>